<evidence type="ECO:0000313" key="2">
    <source>
        <dbReference type="Proteomes" id="UP001219525"/>
    </source>
</evidence>
<gene>
    <name evidence="1" type="ORF">GGX14DRAFT_545096</name>
</gene>
<sequence>MPNEEPSGDYWVNLNVWLVSIPKHVARDAECIAHTFNYFLKEDHKYTAVDVYELRRKRAPRIGFTLWACVDRLAKVLRSPWAWSSEPPKTAKTWPVSTAQYGSMPYCNRTVKVPLGTQDSFNIQAGSRGIFYLEAPIHRETPVVGNLSIWKPGSSGFQ</sequence>
<comment type="caution">
    <text evidence="1">The sequence shown here is derived from an EMBL/GenBank/DDBJ whole genome shotgun (WGS) entry which is preliminary data.</text>
</comment>
<proteinExistence type="predicted"/>
<protein>
    <submittedName>
        <fullName evidence="1">Uncharacterized protein</fullName>
    </submittedName>
</protein>
<accession>A0AAD6V0N8</accession>
<keyword evidence="2" id="KW-1185">Reference proteome</keyword>
<reference evidence="1" key="1">
    <citation type="submission" date="2023-03" db="EMBL/GenBank/DDBJ databases">
        <title>Massive genome expansion in bonnet fungi (Mycena s.s.) driven by repeated elements and novel gene families across ecological guilds.</title>
        <authorList>
            <consortium name="Lawrence Berkeley National Laboratory"/>
            <person name="Harder C.B."/>
            <person name="Miyauchi S."/>
            <person name="Viragh M."/>
            <person name="Kuo A."/>
            <person name="Thoen E."/>
            <person name="Andreopoulos B."/>
            <person name="Lu D."/>
            <person name="Skrede I."/>
            <person name="Drula E."/>
            <person name="Henrissat B."/>
            <person name="Morin E."/>
            <person name="Kohler A."/>
            <person name="Barry K."/>
            <person name="LaButti K."/>
            <person name="Morin E."/>
            <person name="Salamov A."/>
            <person name="Lipzen A."/>
            <person name="Mereny Z."/>
            <person name="Hegedus B."/>
            <person name="Baldrian P."/>
            <person name="Stursova M."/>
            <person name="Weitz H."/>
            <person name="Taylor A."/>
            <person name="Grigoriev I.V."/>
            <person name="Nagy L.G."/>
            <person name="Martin F."/>
            <person name="Kauserud H."/>
        </authorList>
    </citation>
    <scope>NUCLEOTIDE SEQUENCE</scope>
    <source>
        <strain evidence="1">9144</strain>
    </source>
</reference>
<organism evidence="1 2">
    <name type="scientific">Mycena pura</name>
    <dbReference type="NCBI Taxonomy" id="153505"/>
    <lineage>
        <taxon>Eukaryota</taxon>
        <taxon>Fungi</taxon>
        <taxon>Dikarya</taxon>
        <taxon>Basidiomycota</taxon>
        <taxon>Agaricomycotina</taxon>
        <taxon>Agaricomycetes</taxon>
        <taxon>Agaricomycetidae</taxon>
        <taxon>Agaricales</taxon>
        <taxon>Marasmiineae</taxon>
        <taxon>Mycenaceae</taxon>
        <taxon>Mycena</taxon>
    </lineage>
</organism>
<dbReference type="Proteomes" id="UP001219525">
    <property type="component" value="Unassembled WGS sequence"/>
</dbReference>
<dbReference type="AlphaFoldDB" id="A0AAD6V0N8"/>
<name>A0AAD6V0N8_9AGAR</name>
<dbReference type="EMBL" id="JARJCW010000069">
    <property type="protein sequence ID" value="KAJ7199140.1"/>
    <property type="molecule type" value="Genomic_DNA"/>
</dbReference>
<evidence type="ECO:0000313" key="1">
    <source>
        <dbReference type="EMBL" id="KAJ7199140.1"/>
    </source>
</evidence>